<feature type="region of interest" description="Disordered" evidence="1">
    <location>
        <begin position="1"/>
        <end position="21"/>
    </location>
</feature>
<evidence type="ECO:0008006" key="4">
    <source>
        <dbReference type="Google" id="ProtNLM"/>
    </source>
</evidence>
<gene>
    <name evidence="2" type="ORF">C7999DRAFT_35498</name>
</gene>
<sequence length="388" mass="42426">MNPTADPTSRPHFDPSDALYPIADDGFVPHSTPYPFETPGEMGFWGAGNNLVLPTTTTYQHDHRGLPTGPPVSMPPDSGFDSYHEADITNFNRESTHPMLSSPGGDEHLLNTSPQASASLSAESMWWMGLNVQEHLQTHHGINLVPVPIDAARHSMVSAGTEPSTGIVLPDSLRVPPETRPPNPFPQFEANNQNETQQEQHQRRHSIHEVEQTPAEQGDRRQAPHRTASGSPITKSPSPQLSRRASASTVESSSEALGTNHKSTVRARAALRYRAKTHMRLATLELAEQQAGTQNQALRACADQLRQEVFKLKNELLEQSTCDCPLIRGFLAKEAERVFHTIREKGALRGPEPGGPSSSGNLAASGYVCSHGHVVDDYDDASEREMGR</sequence>
<accession>A0AAN7HG62</accession>
<feature type="region of interest" description="Disordered" evidence="1">
    <location>
        <begin position="59"/>
        <end position="80"/>
    </location>
</feature>
<name>A0AAN7HG62_9PEZI</name>
<evidence type="ECO:0000313" key="2">
    <source>
        <dbReference type="EMBL" id="KAK4244142.1"/>
    </source>
</evidence>
<dbReference type="AlphaFoldDB" id="A0AAN7HG62"/>
<reference evidence="2" key="1">
    <citation type="journal article" date="2023" name="Mol. Phylogenet. Evol.">
        <title>Genome-scale phylogeny and comparative genomics of the fungal order Sordariales.</title>
        <authorList>
            <person name="Hensen N."/>
            <person name="Bonometti L."/>
            <person name="Westerberg I."/>
            <person name="Brannstrom I.O."/>
            <person name="Guillou S."/>
            <person name="Cros-Aarteil S."/>
            <person name="Calhoun S."/>
            <person name="Haridas S."/>
            <person name="Kuo A."/>
            <person name="Mondo S."/>
            <person name="Pangilinan J."/>
            <person name="Riley R."/>
            <person name="LaButti K."/>
            <person name="Andreopoulos B."/>
            <person name="Lipzen A."/>
            <person name="Chen C."/>
            <person name="Yan M."/>
            <person name="Daum C."/>
            <person name="Ng V."/>
            <person name="Clum A."/>
            <person name="Steindorff A."/>
            <person name="Ohm R.A."/>
            <person name="Martin F."/>
            <person name="Silar P."/>
            <person name="Natvig D.O."/>
            <person name="Lalanne C."/>
            <person name="Gautier V."/>
            <person name="Ament-Velasquez S.L."/>
            <person name="Kruys A."/>
            <person name="Hutchinson M.I."/>
            <person name="Powell A.J."/>
            <person name="Barry K."/>
            <person name="Miller A.N."/>
            <person name="Grigoriev I.V."/>
            <person name="Debuchy R."/>
            <person name="Gladieux P."/>
            <person name="Hiltunen Thoren M."/>
            <person name="Johannesson H."/>
        </authorList>
    </citation>
    <scope>NUCLEOTIDE SEQUENCE</scope>
    <source>
        <strain evidence="2">CBS 359.72</strain>
    </source>
</reference>
<evidence type="ECO:0000313" key="3">
    <source>
        <dbReference type="Proteomes" id="UP001303647"/>
    </source>
</evidence>
<protein>
    <recommendedName>
        <fullName evidence="4">BZIP domain-containing protein</fullName>
    </recommendedName>
</protein>
<dbReference type="EMBL" id="MU857755">
    <property type="protein sequence ID" value="KAK4244142.1"/>
    <property type="molecule type" value="Genomic_DNA"/>
</dbReference>
<reference evidence="2" key="2">
    <citation type="submission" date="2023-05" db="EMBL/GenBank/DDBJ databases">
        <authorList>
            <consortium name="Lawrence Berkeley National Laboratory"/>
            <person name="Steindorff A."/>
            <person name="Hensen N."/>
            <person name="Bonometti L."/>
            <person name="Westerberg I."/>
            <person name="Brannstrom I.O."/>
            <person name="Guillou S."/>
            <person name="Cros-Aarteil S."/>
            <person name="Calhoun S."/>
            <person name="Haridas S."/>
            <person name="Kuo A."/>
            <person name="Mondo S."/>
            <person name="Pangilinan J."/>
            <person name="Riley R."/>
            <person name="Labutti K."/>
            <person name="Andreopoulos B."/>
            <person name="Lipzen A."/>
            <person name="Chen C."/>
            <person name="Yanf M."/>
            <person name="Daum C."/>
            <person name="Ng V."/>
            <person name="Clum A."/>
            <person name="Ohm R."/>
            <person name="Martin F."/>
            <person name="Silar P."/>
            <person name="Natvig D."/>
            <person name="Lalanne C."/>
            <person name="Gautier V."/>
            <person name="Ament-Velasquez S.L."/>
            <person name="Kruys A."/>
            <person name="Hutchinson M.I."/>
            <person name="Powell A.J."/>
            <person name="Barry K."/>
            <person name="Miller A.N."/>
            <person name="Grigoriev I.V."/>
            <person name="Debuchy R."/>
            <person name="Gladieux P."/>
            <person name="Thoren M.H."/>
            <person name="Johannesson H."/>
        </authorList>
    </citation>
    <scope>NUCLEOTIDE SEQUENCE</scope>
    <source>
        <strain evidence="2">CBS 359.72</strain>
    </source>
</reference>
<feature type="compositionally biased region" description="Low complexity" evidence="1">
    <location>
        <begin position="187"/>
        <end position="199"/>
    </location>
</feature>
<proteinExistence type="predicted"/>
<feature type="region of interest" description="Disordered" evidence="1">
    <location>
        <begin position="157"/>
        <end position="263"/>
    </location>
</feature>
<comment type="caution">
    <text evidence="2">The sequence shown here is derived from an EMBL/GenBank/DDBJ whole genome shotgun (WGS) entry which is preliminary data.</text>
</comment>
<feature type="compositionally biased region" description="Basic and acidic residues" evidence="1">
    <location>
        <begin position="207"/>
        <end position="222"/>
    </location>
</feature>
<evidence type="ECO:0000256" key="1">
    <source>
        <dbReference type="SAM" id="MobiDB-lite"/>
    </source>
</evidence>
<feature type="compositionally biased region" description="Low complexity" evidence="1">
    <location>
        <begin position="242"/>
        <end position="256"/>
    </location>
</feature>
<organism evidence="2 3">
    <name type="scientific">Corynascus novoguineensis</name>
    <dbReference type="NCBI Taxonomy" id="1126955"/>
    <lineage>
        <taxon>Eukaryota</taxon>
        <taxon>Fungi</taxon>
        <taxon>Dikarya</taxon>
        <taxon>Ascomycota</taxon>
        <taxon>Pezizomycotina</taxon>
        <taxon>Sordariomycetes</taxon>
        <taxon>Sordariomycetidae</taxon>
        <taxon>Sordariales</taxon>
        <taxon>Chaetomiaceae</taxon>
        <taxon>Corynascus</taxon>
    </lineage>
</organism>
<dbReference type="Proteomes" id="UP001303647">
    <property type="component" value="Unassembled WGS sequence"/>
</dbReference>
<feature type="region of interest" description="Disordered" evidence="1">
    <location>
        <begin position="344"/>
        <end position="363"/>
    </location>
</feature>
<feature type="compositionally biased region" description="Polar residues" evidence="1">
    <location>
        <begin position="228"/>
        <end position="241"/>
    </location>
</feature>
<keyword evidence="3" id="KW-1185">Reference proteome</keyword>